<feature type="compositionally biased region" description="Acidic residues" evidence="1">
    <location>
        <begin position="159"/>
        <end position="168"/>
    </location>
</feature>
<evidence type="ECO:0008006" key="5">
    <source>
        <dbReference type="Google" id="ProtNLM"/>
    </source>
</evidence>
<accession>A0A3E5HQM8</accession>
<sequence>MNDMRQPSLFDQLTPDDSLRADLDWLDSLQERPDRESKPARGHGRKNRPAGHDAAASPLDTAPPTPMEAEPPRTETMPAESPVQPVAMVPPPGPSPENPEMPDATPDGFLPPPELPPAADGTPRTAPPVPLPAEPATPEPHAGPIPAPAAPGSDAAAELPDELETVSDDAPDRSGVTVWFKRILVGVAALMLLLAAFALIGSHSAATKSQEAHDRLQTSMSRLETATKKASAVQTKAGKAGLDDAKELDELASLIESNTKLARSKRAGLTDEESGRLAVKADKATKRTRKLTAAVSALVEDKPRLDAKETFETALDKARQAAKTASPSDDASRKALDALNTLTGQAGKLGDETTETQYKDMTTKLDQARKSLQDALDAKRKADEQAEAKKQKEAQQQQQQSQQQSQTPSTPQYQPQYHPVTTPSPSPGTSGGSSSGSDGQDGWYVPPVDNGDSLPNNDPSL</sequence>
<dbReference type="AlphaFoldDB" id="A0A3E5HQM8"/>
<evidence type="ECO:0000313" key="4">
    <source>
        <dbReference type="Proteomes" id="UP000261031"/>
    </source>
</evidence>
<keyword evidence="2" id="KW-0812">Transmembrane</keyword>
<organism evidence="3 4">
    <name type="scientific">Bifidobacterium pseudocatenulatum</name>
    <dbReference type="NCBI Taxonomy" id="28026"/>
    <lineage>
        <taxon>Bacteria</taxon>
        <taxon>Bacillati</taxon>
        <taxon>Actinomycetota</taxon>
        <taxon>Actinomycetes</taxon>
        <taxon>Bifidobacteriales</taxon>
        <taxon>Bifidobacteriaceae</taxon>
        <taxon>Bifidobacterium</taxon>
    </lineage>
</organism>
<evidence type="ECO:0000256" key="2">
    <source>
        <dbReference type="SAM" id="Phobius"/>
    </source>
</evidence>
<keyword evidence="2" id="KW-0472">Membrane</keyword>
<dbReference type="EMBL" id="QSWD01000002">
    <property type="protein sequence ID" value="RGP03784.1"/>
    <property type="molecule type" value="Genomic_DNA"/>
</dbReference>
<proteinExistence type="predicted"/>
<protein>
    <recommendedName>
        <fullName evidence="5">Molecular chaperone</fullName>
    </recommendedName>
</protein>
<dbReference type="RefSeq" id="WP_117611987.1">
    <property type="nucleotide sequence ID" value="NZ_JAQEVG010000002.1"/>
</dbReference>
<name>A0A3E5HQM8_BIFPS</name>
<feature type="transmembrane region" description="Helical" evidence="2">
    <location>
        <begin position="183"/>
        <end position="201"/>
    </location>
</feature>
<reference evidence="3 4" key="1">
    <citation type="submission" date="2018-08" db="EMBL/GenBank/DDBJ databases">
        <title>A genome reference for cultivated species of the human gut microbiota.</title>
        <authorList>
            <person name="Zou Y."/>
            <person name="Xue W."/>
            <person name="Luo G."/>
        </authorList>
    </citation>
    <scope>NUCLEOTIDE SEQUENCE [LARGE SCALE GENOMIC DNA]</scope>
    <source>
        <strain evidence="3 4">OF05-12</strain>
    </source>
</reference>
<evidence type="ECO:0000256" key="1">
    <source>
        <dbReference type="SAM" id="MobiDB-lite"/>
    </source>
</evidence>
<dbReference type="Proteomes" id="UP000261031">
    <property type="component" value="Unassembled WGS sequence"/>
</dbReference>
<feature type="compositionally biased region" description="Pro residues" evidence="1">
    <location>
        <begin position="88"/>
        <end position="99"/>
    </location>
</feature>
<feature type="region of interest" description="Disordered" evidence="1">
    <location>
        <begin position="370"/>
        <end position="461"/>
    </location>
</feature>
<feature type="compositionally biased region" description="Basic and acidic residues" evidence="1">
    <location>
        <begin position="370"/>
        <end position="393"/>
    </location>
</feature>
<feature type="compositionally biased region" description="Low complexity" evidence="1">
    <location>
        <begin position="394"/>
        <end position="423"/>
    </location>
</feature>
<comment type="caution">
    <text evidence="3">The sequence shown here is derived from an EMBL/GenBank/DDBJ whole genome shotgun (WGS) entry which is preliminary data.</text>
</comment>
<feature type="compositionally biased region" description="Pro residues" evidence="1">
    <location>
        <begin position="125"/>
        <end position="149"/>
    </location>
</feature>
<feature type="region of interest" description="Disordered" evidence="1">
    <location>
        <begin position="1"/>
        <end position="168"/>
    </location>
</feature>
<feature type="compositionally biased region" description="Basic and acidic residues" evidence="1">
    <location>
        <begin position="17"/>
        <end position="39"/>
    </location>
</feature>
<keyword evidence="2" id="KW-1133">Transmembrane helix</keyword>
<gene>
    <name evidence="3" type="ORF">DXA79_04815</name>
</gene>
<feature type="compositionally biased region" description="Low complexity" evidence="1">
    <location>
        <begin position="74"/>
        <end position="87"/>
    </location>
</feature>
<evidence type="ECO:0000313" key="3">
    <source>
        <dbReference type="EMBL" id="RGP03784.1"/>
    </source>
</evidence>
<feature type="compositionally biased region" description="Basic residues" evidence="1">
    <location>
        <begin position="40"/>
        <end position="49"/>
    </location>
</feature>